<feature type="domain" description="F-box associated beta-propeller type 1" evidence="1">
    <location>
        <begin position="3"/>
        <end position="267"/>
    </location>
</feature>
<dbReference type="AlphaFoldDB" id="A0AAD2E114"/>
<keyword evidence="3" id="KW-1185">Reference proteome</keyword>
<evidence type="ECO:0000259" key="1">
    <source>
        <dbReference type="Pfam" id="PF07734"/>
    </source>
</evidence>
<organism evidence="2 3">
    <name type="scientific">Fraxinus pennsylvanica</name>
    <dbReference type="NCBI Taxonomy" id="56036"/>
    <lineage>
        <taxon>Eukaryota</taxon>
        <taxon>Viridiplantae</taxon>
        <taxon>Streptophyta</taxon>
        <taxon>Embryophyta</taxon>
        <taxon>Tracheophyta</taxon>
        <taxon>Spermatophyta</taxon>
        <taxon>Magnoliopsida</taxon>
        <taxon>eudicotyledons</taxon>
        <taxon>Gunneridae</taxon>
        <taxon>Pentapetalae</taxon>
        <taxon>asterids</taxon>
        <taxon>lamiids</taxon>
        <taxon>Lamiales</taxon>
        <taxon>Oleaceae</taxon>
        <taxon>Oleeae</taxon>
        <taxon>Fraxinus</taxon>
    </lineage>
</organism>
<dbReference type="PANTHER" id="PTHR31672">
    <property type="entry name" value="BNACNNG10540D PROTEIN"/>
    <property type="match status" value="1"/>
</dbReference>
<dbReference type="Pfam" id="PF07734">
    <property type="entry name" value="FBA_1"/>
    <property type="match status" value="1"/>
</dbReference>
<dbReference type="PANTHER" id="PTHR31672:SF13">
    <property type="entry name" value="F-BOX PROTEIN CPR30-LIKE"/>
    <property type="match status" value="1"/>
</dbReference>
<dbReference type="EMBL" id="OU503047">
    <property type="protein sequence ID" value="CAI9772228.1"/>
    <property type="molecule type" value="Genomic_DNA"/>
</dbReference>
<dbReference type="NCBIfam" id="TIGR01640">
    <property type="entry name" value="F_box_assoc_1"/>
    <property type="match status" value="1"/>
</dbReference>
<dbReference type="InterPro" id="IPR050796">
    <property type="entry name" value="SCF_F-box_component"/>
</dbReference>
<dbReference type="Proteomes" id="UP000834106">
    <property type="component" value="Chromosome 12"/>
</dbReference>
<sequence>MGPCYGLICLFDSSDALCLWNLATKEIKDIPEPLIPHDVECLDSALFGFGFERKTRDYKVVKLLKKDCEDQNNDYHNYVYTLSSNSWRKLDVVLPAHLHIYIYFYGNLAYNGGTYYWWAETVIICFDMSNEQFGVIDLPKIVFPLVERTIKRSSIFTEYNGTLAVIYWLVNEKYETWFELWKMNGHGMTVTWAKQLSVGWLEVWLMPIGTFKNNRIIFTNKDEEDTIIAYDQETRSLQIPIPVDSETKIHYSTMETTALFYIESLVSMGDG</sequence>
<reference evidence="2" key="1">
    <citation type="submission" date="2023-05" db="EMBL/GenBank/DDBJ databases">
        <authorList>
            <person name="Huff M."/>
        </authorList>
    </citation>
    <scope>NUCLEOTIDE SEQUENCE</scope>
</reference>
<name>A0AAD2E114_9LAMI</name>
<dbReference type="InterPro" id="IPR006527">
    <property type="entry name" value="F-box-assoc_dom_typ1"/>
</dbReference>
<evidence type="ECO:0000313" key="2">
    <source>
        <dbReference type="EMBL" id="CAI9772228.1"/>
    </source>
</evidence>
<gene>
    <name evidence="2" type="ORF">FPE_LOCUS19658</name>
</gene>
<proteinExistence type="predicted"/>
<dbReference type="InterPro" id="IPR017451">
    <property type="entry name" value="F-box-assoc_interact_dom"/>
</dbReference>
<accession>A0AAD2E114</accession>
<evidence type="ECO:0000313" key="3">
    <source>
        <dbReference type="Proteomes" id="UP000834106"/>
    </source>
</evidence>
<protein>
    <recommendedName>
        <fullName evidence="1">F-box associated beta-propeller type 1 domain-containing protein</fullName>
    </recommendedName>
</protein>